<feature type="compositionally biased region" description="Polar residues" evidence="1">
    <location>
        <begin position="123"/>
        <end position="139"/>
    </location>
</feature>
<proteinExistence type="predicted"/>
<comment type="caution">
    <text evidence="3">The sequence shown here is derived from an EMBL/GenBank/DDBJ whole genome shotgun (WGS) entry which is preliminary data.</text>
</comment>
<accession>A0A259TW28</accession>
<evidence type="ECO:0000256" key="2">
    <source>
        <dbReference type="SAM" id="SignalP"/>
    </source>
</evidence>
<evidence type="ECO:0000313" key="3">
    <source>
        <dbReference type="EMBL" id="OZC01896.1"/>
    </source>
</evidence>
<dbReference type="OrthoDB" id="6759120at2"/>
<organism evidence="3 4">
    <name type="scientific">Rubricoccus marinus</name>
    <dbReference type="NCBI Taxonomy" id="716817"/>
    <lineage>
        <taxon>Bacteria</taxon>
        <taxon>Pseudomonadati</taxon>
        <taxon>Rhodothermota</taxon>
        <taxon>Rhodothermia</taxon>
        <taxon>Rhodothermales</taxon>
        <taxon>Rubricoccaceae</taxon>
        <taxon>Rubricoccus</taxon>
    </lineage>
</organism>
<feature type="region of interest" description="Disordered" evidence="1">
    <location>
        <begin position="123"/>
        <end position="151"/>
    </location>
</feature>
<dbReference type="RefSeq" id="WP_094545529.1">
    <property type="nucleotide sequence ID" value="NZ_MQWB01000001.1"/>
</dbReference>
<evidence type="ECO:0000256" key="1">
    <source>
        <dbReference type="SAM" id="MobiDB-lite"/>
    </source>
</evidence>
<sequence>MRILLFLLLAALATDAAEAQRRISRAPAMTRTVSGPSSQKIRLVGNITTTGISGNTGSSSFTLIPSQPHSFLRSLLFRERGDEPCFMQASFVHYTLGPDHEYEPSNGEQLDTRVDFRCGTNWMGTSSRQTMEQGVQSTTKRVRPPSAPTVDGYESHVAIHGLQVCTNDRNDRNIKLKGIKIFGTRLNPNGRGRVVRDASFSDQFTRSHCRKWETAQVCPSGEVGVGLDVYRRGDSITGLALRCQEVRMTRVDS</sequence>
<dbReference type="EMBL" id="MQWB01000001">
    <property type="protein sequence ID" value="OZC01896.1"/>
    <property type="molecule type" value="Genomic_DNA"/>
</dbReference>
<evidence type="ECO:0000313" key="4">
    <source>
        <dbReference type="Proteomes" id="UP000216446"/>
    </source>
</evidence>
<dbReference type="InParanoid" id="A0A259TW28"/>
<feature type="signal peptide" evidence="2">
    <location>
        <begin position="1"/>
        <end position="19"/>
    </location>
</feature>
<name>A0A259TW28_9BACT</name>
<dbReference type="Proteomes" id="UP000216446">
    <property type="component" value="Unassembled WGS sequence"/>
</dbReference>
<feature type="chain" id="PRO_5013237866" evidence="2">
    <location>
        <begin position="20"/>
        <end position="253"/>
    </location>
</feature>
<keyword evidence="4" id="KW-1185">Reference proteome</keyword>
<reference evidence="3 4" key="1">
    <citation type="submission" date="2016-11" db="EMBL/GenBank/DDBJ databases">
        <title>Study of marine rhodopsin-containing bacteria.</title>
        <authorList>
            <person name="Yoshizawa S."/>
            <person name="Kumagai Y."/>
            <person name="Kogure K."/>
        </authorList>
    </citation>
    <scope>NUCLEOTIDE SEQUENCE [LARGE SCALE GENOMIC DNA]</scope>
    <source>
        <strain evidence="3 4">SG-29</strain>
    </source>
</reference>
<protein>
    <submittedName>
        <fullName evidence="3">Uncharacterized protein</fullName>
    </submittedName>
</protein>
<dbReference type="AlphaFoldDB" id="A0A259TW28"/>
<keyword evidence="2" id="KW-0732">Signal</keyword>
<gene>
    <name evidence="3" type="ORF">BSZ36_02170</name>
</gene>